<evidence type="ECO:0000313" key="2">
    <source>
        <dbReference type="EMBL" id="USD23408.1"/>
    </source>
</evidence>
<dbReference type="RefSeq" id="WP_252085754.1">
    <property type="nucleotide sequence ID" value="NZ_CP092418.1"/>
</dbReference>
<organism evidence="2 3">
    <name type="scientific">Microbulbifer variabilis</name>
    <dbReference type="NCBI Taxonomy" id="266805"/>
    <lineage>
        <taxon>Bacteria</taxon>
        <taxon>Pseudomonadati</taxon>
        <taxon>Pseudomonadota</taxon>
        <taxon>Gammaproteobacteria</taxon>
        <taxon>Cellvibrionales</taxon>
        <taxon>Microbulbiferaceae</taxon>
        <taxon>Microbulbifer</taxon>
    </lineage>
</organism>
<evidence type="ECO:0000259" key="1">
    <source>
        <dbReference type="PROSITE" id="PS51819"/>
    </source>
</evidence>
<sequence>MQLDHFNITAPWSQLLQVRDFYTNVLGLIEGERPNLKNNGFWLYGNGKPIVHLMEGEVSEQQATKPYLDHMAFLTEDLQPIKQQLDSMGVASEQRDVPGRNLRQLVFFDPVGIKVEVNALV</sequence>
<dbReference type="SUPFAM" id="SSF54593">
    <property type="entry name" value="Glyoxalase/Bleomycin resistance protein/Dihydroxybiphenyl dioxygenase"/>
    <property type="match status" value="1"/>
</dbReference>
<dbReference type="PANTHER" id="PTHR46142:SF3">
    <property type="entry name" value="F18B13.24 PROTEIN"/>
    <property type="match status" value="1"/>
</dbReference>
<dbReference type="PANTHER" id="PTHR46142">
    <property type="match status" value="1"/>
</dbReference>
<dbReference type="Gene3D" id="3.10.180.10">
    <property type="entry name" value="2,3-Dihydroxybiphenyl 1,2-Dioxygenase, domain 1"/>
    <property type="match status" value="1"/>
</dbReference>
<feature type="domain" description="VOC" evidence="1">
    <location>
        <begin position="2"/>
        <end position="120"/>
    </location>
</feature>
<protein>
    <recommendedName>
        <fullName evidence="1">VOC domain-containing protein</fullName>
    </recommendedName>
</protein>
<dbReference type="InterPro" id="IPR029068">
    <property type="entry name" value="Glyas_Bleomycin-R_OHBP_Dase"/>
</dbReference>
<proteinExistence type="predicted"/>
<dbReference type="InterPro" id="IPR037523">
    <property type="entry name" value="VOC_core"/>
</dbReference>
<keyword evidence="3" id="KW-1185">Reference proteome</keyword>
<dbReference type="InterPro" id="IPR004360">
    <property type="entry name" value="Glyas_Fos-R_dOase_dom"/>
</dbReference>
<dbReference type="Proteomes" id="UP001055658">
    <property type="component" value="Chromosome"/>
</dbReference>
<dbReference type="PROSITE" id="PS51819">
    <property type="entry name" value="VOC"/>
    <property type="match status" value="1"/>
</dbReference>
<accession>A0ABY4VJS6</accession>
<gene>
    <name evidence="2" type="ORF">MJO52_09790</name>
</gene>
<dbReference type="EMBL" id="CP092418">
    <property type="protein sequence ID" value="USD23408.1"/>
    <property type="molecule type" value="Genomic_DNA"/>
</dbReference>
<dbReference type="Pfam" id="PF00903">
    <property type="entry name" value="Glyoxalase"/>
    <property type="match status" value="1"/>
</dbReference>
<reference evidence="2" key="1">
    <citation type="submission" date="2022-02" db="EMBL/GenBank/DDBJ databases">
        <title>Coral-associated bacteria.</title>
        <authorList>
            <person name="Tang K."/>
            <person name="Wang X."/>
        </authorList>
    </citation>
    <scope>NUCLEOTIDE SEQUENCE</scope>
    <source>
        <strain evidence="2">SCSIO 43006</strain>
    </source>
</reference>
<name>A0ABY4VJS6_9GAMM</name>
<evidence type="ECO:0000313" key="3">
    <source>
        <dbReference type="Proteomes" id="UP001055658"/>
    </source>
</evidence>